<dbReference type="InterPro" id="IPR006101">
    <property type="entry name" value="Glyco_hydro_2"/>
</dbReference>
<keyword evidence="9" id="KW-1185">Reference proteome</keyword>
<feature type="domain" description="Glycosyl hydrolases family 2 sugar binding" evidence="6">
    <location>
        <begin position="62"/>
        <end position="160"/>
    </location>
</feature>
<dbReference type="InterPro" id="IPR006103">
    <property type="entry name" value="Glyco_hydro_2_cat"/>
</dbReference>
<evidence type="ECO:0000259" key="4">
    <source>
        <dbReference type="Pfam" id="PF00703"/>
    </source>
</evidence>
<dbReference type="InterPro" id="IPR006104">
    <property type="entry name" value="Glyco_hydro_2_N"/>
</dbReference>
<evidence type="ECO:0000256" key="3">
    <source>
        <dbReference type="ARBA" id="ARBA00023295"/>
    </source>
</evidence>
<dbReference type="InterPro" id="IPR017853">
    <property type="entry name" value="GH"/>
</dbReference>
<dbReference type="Pfam" id="PF02836">
    <property type="entry name" value="Glyco_hydro_2_C"/>
    <property type="match status" value="1"/>
</dbReference>
<dbReference type="InterPro" id="IPR018087">
    <property type="entry name" value="Glyco_hydro_5_CS"/>
</dbReference>
<name>A0AAN5ALD7_9BACT</name>
<accession>A0AAN5ALD7</accession>
<keyword evidence="3" id="KW-0326">Glycosidase</keyword>
<dbReference type="Pfam" id="PF11721">
    <property type="entry name" value="Malectin"/>
    <property type="match status" value="1"/>
</dbReference>
<protein>
    <submittedName>
        <fullName evidence="8">Beta-galactosidase</fullName>
    </submittedName>
</protein>
<feature type="domain" description="Glycoside hydrolase family 2 immunoglobulin-like beta-sandwich" evidence="4">
    <location>
        <begin position="179"/>
        <end position="279"/>
    </location>
</feature>
<dbReference type="PRINTS" id="PR00132">
    <property type="entry name" value="GLHYDRLASE2"/>
</dbReference>
<dbReference type="InterPro" id="IPR021720">
    <property type="entry name" value="Malectin_dom"/>
</dbReference>
<evidence type="ECO:0000259" key="6">
    <source>
        <dbReference type="Pfam" id="PF02837"/>
    </source>
</evidence>
<evidence type="ECO:0000256" key="2">
    <source>
        <dbReference type="ARBA" id="ARBA00022801"/>
    </source>
</evidence>
<organism evidence="8 9">
    <name type="scientific">Persicobacter diffluens</name>
    <dbReference type="NCBI Taxonomy" id="981"/>
    <lineage>
        <taxon>Bacteria</taxon>
        <taxon>Pseudomonadati</taxon>
        <taxon>Bacteroidota</taxon>
        <taxon>Cytophagia</taxon>
        <taxon>Cytophagales</taxon>
        <taxon>Persicobacteraceae</taxon>
        <taxon>Persicobacter</taxon>
    </lineage>
</organism>
<dbReference type="SUPFAM" id="SSF49303">
    <property type="entry name" value="beta-Galactosidase/glucuronidase domain"/>
    <property type="match status" value="1"/>
</dbReference>
<dbReference type="Pfam" id="PF00703">
    <property type="entry name" value="Glyco_hydro_2"/>
    <property type="match status" value="1"/>
</dbReference>
<dbReference type="InterPro" id="IPR006102">
    <property type="entry name" value="Ig-like_GH2"/>
</dbReference>
<dbReference type="Proteomes" id="UP001310022">
    <property type="component" value="Unassembled WGS sequence"/>
</dbReference>
<evidence type="ECO:0000313" key="8">
    <source>
        <dbReference type="EMBL" id="GJM63144.1"/>
    </source>
</evidence>
<reference evidence="8 9" key="1">
    <citation type="submission" date="2021-12" db="EMBL/GenBank/DDBJ databases">
        <title>Genome sequencing of bacteria with rrn-lacking chromosome and rrn-plasmid.</title>
        <authorList>
            <person name="Anda M."/>
            <person name="Iwasaki W."/>
        </authorList>
    </citation>
    <scope>NUCLEOTIDE SEQUENCE [LARGE SCALE GENOMIC DNA]</scope>
    <source>
        <strain evidence="8 9">NBRC 15940</strain>
    </source>
</reference>
<feature type="domain" description="Malectin" evidence="7">
    <location>
        <begin position="689"/>
        <end position="841"/>
    </location>
</feature>
<dbReference type="InterPro" id="IPR008979">
    <property type="entry name" value="Galactose-bd-like_sf"/>
</dbReference>
<dbReference type="InterPro" id="IPR051913">
    <property type="entry name" value="GH2_Domain-Containing"/>
</dbReference>
<feature type="domain" description="Glycoside hydrolase family 2 catalytic" evidence="5">
    <location>
        <begin position="287"/>
        <end position="585"/>
    </location>
</feature>
<dbReference type="Gene3D" id="2.60.120.260">
    <property type="entry name" value="Galactose-binding domain-like"/>
    <property type="match status" value="1"/>
</dbReference>
<dbReference type="Gene3D" id="3.20.20.80">
    <property type="entry name" value="Glycosidases"/>
    <property type="match status" value="1"/>
</dbReference>
<keyword evidence="2" id="KW-0378">Hydrolase</keyword>
<dbReference type="PANTHER" id="PTHR42732">
    <property type="entry name" value="BETA-GALACTOSIDASE"/>
    <property type="match status" value="1"/>
</dbReference>
<dbReference type="InterPro" id="IPR036156">
    <property type="entry name" value="Beta-gal/glucu_dom_sf"/>
</dbReference>
<dbReference type="GO" id="GO:0004553">
    <property type="term" value="F:hydrolase activity, hydrolyzing O-glycosyl compounds"/>
    <property type="evidence" value="ECO:0007669"/>
    <property type="project" value="InterPro"/>
</dbReference>
<dbReference type="PROSITE" id="PS00659">
    <property type="entry name" value="GLYCOSYL_HYDROL_F5"/>
    <property type="match status" value="1"/>
</dbReference>
<comment type="caution">
    <text evidence="8">The sequence shown here is derived from an EMBL/GenBank/DDBJ whole genome shotgun (WGS) entry which is preliminary data.</text>
</comment>
<dbReference type="Gene3D" id="2.60.40.10">
    <property type="entry name" value="Immunoglobulins"/>
    <property type="match status" value="2"/>
</dbReference>
<dbReference type="InterPro" id="IPR013783">
    <property type="entry name" value="Ig-like_fold"/>
</dbReference>
<dbReference type="EMBL" id="BQKE01000002">
    <property type="protein sequence ID" value="GJM63144.1"/>
    <property type="molecule type" value="Genomic_DNA"/>
</dbReference>
<proteinExistence type="inferred from homology"/>
<evidence type="ECO:0000256" key="1">
    <source>
        <dbReference type="ARBA" id="ARBA00007401"/>
    </source>
</evidence>
<dbReference type="SUPFAM" id="SSF49785">
    <property type="entry name" value="Galactose-binding domain-like"/>
    <property type="match status" value="1"/>
</dbReference>
<dbReference type="SUPFAM" id="SSF51445">
    <property type="entry name" value="(Trans)glycosidases"/>
    <property type="match status" value="1"/>
</dbReference>
<evidence type="ECO:0000313" key="9">
    <source>
        <dbReference type="Proteomes" id="UP001310022"/>
    </source>
</evidence>
<evidence type="ECO:0000259" key="5">
    <source>
        <dbReference type="Pfam" id="PF02836"/>
    </source>
</evidence>
<dbReference type="AlphaFoldDB" id="A0AAN5ALD7"/>
<gene>
    <name evidence="8" type="ORF">PEDI_36960</name>
</gene>
<sequence>MEKKVYLFIFFLLSWPAILSAQIGRQSMNSGWYFQRADQEAAELVNLPHHYNEDAYTTSKYFRGRAVYSKNLTFQLKAGKDYELEFEGVNSQAEVYLNEVLVGSHQGGYTSFFVPLNKALNFQGENQLKVVVENTNKDIPPLNGDFSIFGGIYRSVWLHELAPVHFLHDTYGGKGVQLVTTHLEGGSLEAQLNVKVASKMKSGKMRLAFELLDEGQMIFSRNYSFKAHQGIIDRNWDLPTINGITLWSPEQPKRYTVKVRLLDAKGEVYDSFETKTGFRTIAIGPSNELILNGKPLKLMGASRHQDRGRAGIALSAKQHQQDIKIMKEMGANFVRLGHYPQSSAVLEACDALGLLVWEEIPMVDILGNNEIFKENTRQALKEMVAQHRHHPSIIIWGLMNEPIIQVPYRIKGKEAQQAHYRATKEFGEELQQICKGLDASRFTAMAFHGSQLYNEIGIAEVPDIVGWNLYQGWYGEHMEDFEQFIEKENQKYPDRPMIISEFGAGGDRRLHSTQAEAFDFSIEYQQELLAYYLPIIQEKDYLMGGAIWNQFDFSSALRQESMPHINNKGLCYADRSPKDVYYLAQALMSKEPVLHLAVHDWSNRVIWPQDSVQEIKVFSNLPEVDLYLNQEFVGSQKVQGGVAKWQLPLAEGPQQLEVRAEQKSISKKAELNIRYVKCDSGKLPWNGIGINAGSTAYYHSSEDDFAWLADYPEQEGMGHQGGEPYKRGRRKGTTAAIKGTIHDPLYQTKRIGEFSYYFDLPAGQYELRLLFADLQFHGPPLAYDLHAQKDSSGKVGNMNVLLNGEPLLQDFSPSAQVGGNFALEKIFNVQIGEPGLLLEFKPNKGSAFVNALQLYPK</sequence>
<evidence type="ECO:0000259" key="7">
    <source>
        <dbReference type="Pfam" id="PF11721"/>
    </source>
</evidence>
<dbReference type="PANTHER" id="PTHR42732:SF1">
    <property type="entry name" value="BETA-MANNOSIDASE"/>
    <property type="match status" value="1"/>
</dbReference>
<dbReference type="Gene3D" id="2.60.120.430">
    <property type="entry name" value="Galactose-binding lectin"/>
    <property type="match status" value="1"/>
</dbReference>
<comment type="similarity">
    <text evidence="1">Belongs to the glycosyl hydrolase 2 family.</text>
</comment>
<dbReference type="GO" id="GO:0005975">
    <property type="term" value="P:carbohydrate metabolic process"/>
    <property type="evidence" value="ECO:0007669"/>
    <property type="project" value="InterPro"/>
</dbReference>
<dbReference type="Pfam" id="PF02837">
    <property type="entry name" value="Glyco_hydro_2_N"/>
    <property type="match status" value="1"/>
</dbReference>